<reference evidence="2" key="1">
    <citation type="submission" date="2023-01" db="EMBL/GenBank/DDBJ databases">
        <title>Exophiala dermititidis isolated from Cystic Fibrosis Patient.</title>
        <authorList>
            <person name="Kurbessoian T."/>
            <person name="Crocker A."/>
            <person name="Murante D."/>
            <person name="Hogan D.A."/>
            <person name="Stajich J.E."/>
        </authorList>
    </citation>
    <scope>NUCLEOTIDE SEQUENCE</scope>
    <source>
        <strain evidence="2">Ex8</strain>
    </source>
</reference>
<evidence type="ECO:0000256" key="1">
    <source>
        <dbReference type="SAM" id="MobiDB-lite"/>
    </source>
</evidence>
<evidence type="ECO:0000313" key="3">
    <source>
        <dbReference type="Proteomes" id="UP001161757"/>
    </source>
</evidence>
<gene>
    <name evidence="2" type="ORF">HRR80_003399</name>
</gene>
<protein>
    <submittedName>
        <fullName evidence="2">Uncharacterized protein</fullName>
    </submittedName>
</protein>
<feature type="compositionally biased region" description="Polar residues" evidence="1">
    <location>
        <begin position="14"/>
        <end position="26"/>
    </location>
</feature>
<evidence type="ECO:0000313" key="2">
    <source>
        <dbReference type="EMBL" id="KAJ8993376.1"/>
    </source>
</evidence>
<dbReference type="EMBL" id="JAJGCB010000004">
    <property type="protein sequence ID" value="KAJ8993376.1"/>
    <property type="molecule type" value="Genomic_DNA"/>
</dbReference>
<organism evidence="2 3">
    <name type="scientific">Exophiala dermatitidis</name>
    <name type="common">Black yeast-like fungus</name>
    <name type="synonym">Wangiella dermatitidis</name>
    <dbReference type="NCBI Taxonomy" id="5970"/>
    <lineage>
        <taxon>Eukaryota</taxon>
        <taxon>Fungi</taxon>
        <taxon>Dikarya</taxon>
        <taxon>Ascomycota</taxon>
        <taxon>Pezizomycotina</taxon>
        <taxon>Eurotiomycetes</taxon>
        <taxon>Chaetothyriomycetidae</taxon>
        <taxon>Chaetothyriales</taxon>
        <taxon>Herpotrichiellaceae</taxon>
        <taxon>Exophiala</taxon>
    </lineage>
</organism>
<sequence length="103" mass="11093">MSYCSGRMAADYPSKTSESMSSVAPVSLRNSTESLASHPFCRSPPPAVRSTSAGTNCQHLRAVENLFKSCTVYIHIFKIASSNIQHPPALPPSSMQTEYSVGI</sequence>
<accession>A0AAN6J095</accession>
<proteinExistence type="predicted"/>
<dbReference type="Proteomes" id="UP001161757">
    <property type="component" value="Unassembled WGS sequence"/>
</dbReference>
<comment type="caution">
    <text evidence="2">The sequence shown here is derived from an EMBL/GenBank/DDBJ whole genome shotgun (WGS) entry which is preliminary data.</text>
</comment>
<name>A0AAN6J095_EXODE</name>
<feature type="region of interest" description="Disordered" evidence="1">
    <location>
        <begin position="1"/>
        <end position="26"/>
    </location>
</feature>
<dbReference type="AlphaFoldDB" id="A0AAN6J095"/>